<dbReference type="SUPFAM" id="SSF46894">
    <property type="entry name" value="C-terminal effector domain of the bipartite response regulators"/>
    <property type="match status" value="1"/>
</dbReference>
<dbReference type="InterPro" id="IPR001867">
    <property type="entry name" value="OmpR/PhoB-type_DNA-bd"/>
</dbReference>
<name>A0AAE9SPT7_9VIBR</name>
<keyword evidence="1 2" id="KW-0238">DNA-binding</keyword>
<feature type="DNA-binding region" description="OmpR/PhoB-type" evidence="2">
    <location>
        <begin position="1"/>
        <end position="92"/>
    </location>
</feature>
<protein>
    <recommendedName>
        <fullName evidence="3">OmpR/PhoB-type domain-containing protein</fullName>
    </recommendedName>
</protein>
<dbReference type="PROSITE" id="PS51755">
    <property type="entry name" value="OMPR_PHOB"/>
    <property type="match status" value="1"/>
</dbReference>
<dbReference type="GO" id="GO:0006355">
    <property type="term" value="P:regulation of DNA-templated transcription"/>
    <property type="evidence" value="ECO:0007669"/>
    <property type="project" value="InterPro"/>
</dbReference>
<gene>
    <name evidence="4" type="ORF">HB761_12810</name>
</gene>
<evidence type="ECO:0000256" key="1">
    <source>
        <dbReference type="ARBA" id="ARBA00023125"/>
    </source>
</evidence>
<dbReference type="InterPro" id="IPR036388">
    <property type="entry name" value="WH-like_DNA-bd_sf"/>
</dbReference>
<sequence>MDVKFDSSGSRIFYRKKSVFLQPNELNLALLLLKNKGDIVSKEEILQTVWKDKVVTEGSIKRSISLLRKSISEIGANIEIIAHRGLGYSLNTPLNIFVDGSFIKLDNNTPLNIFVDGSFIKLNNIESVASGTFSFFKLKAQTIILLLIAFNLSASAYFLFDHLFKPGLSETTPYLEEMLISPSYEVVTTHEGEVASVKLIYAKRDHVPQYLWSALESINENMVVFYSQEEGEVYFSLFINNSSSKKYAHNYTLSIDTADEKIKEILSQFK</sequence>
<dbReference type="Gene3D" id="1.10.10.10">
    <property type="entry name" value="Winged helix-like DNA-binding domain superfamily/Winged helix DNA-binding domain"/>
    <property type="match status" value="1"/>
</dbReference>
<dbReference type="AlphaFoldDB" id="A0AAE9SPT7"/>
<evidence type="ECO:0000259" key="3">
    <source>
        <dbReference type="PROSITE" id="PS51755"/>
    </source>
</evidence>
<dbReference type="EMBL" id="CP050467">
    <property type="protein sequence ID" value="UTZ27550.1"/>
    <property type="molecule type" value="Genomic_DNA"/>
</dbReference>
<accession>A0AAE9SPT7</accession>
<evidence type="ECO:0000256" key="2">
    <source>
        <dbReference type="PROSITE-ProRule" id="PRU01091"/>
    </source>
</evidence>
<dbReference type="RefSeq" id="WP_255935005.1">
    <property type="nucleotide sequence ID" value="NZ_CP050467.1"/>
</dbReference>
<organism evidence="4 5">
    <name type="scientific">Vibrio campbellii</name>
    <dbReference type="NCBI Taxonomy" id="680"/>
    <lineage>
        <taxon>Bacteria</taxon>
        <taxon>Pseudomonadati</taxon>
        <taxon>Pseudomonadota</taxon>
        <taxon>Gammaproteobacteria</taxon>
        <taxon>Vibrionales</taxon>
        <taxon>Vibrionaceae</taxon>
        <taxon>Vibrio</taxon>
    </lineage>
</organism>
<feature type="domain" description="OmpR/PhoB-type" evidence="3">
    <location>
        <begin position="1"/>
        <end position="92"/>
    </location>
</feature>
<dbReference type="GO" id="GO:0000160">
    <property type="term" value="P:phosphorelay signal transduction system"/>
    <property type="evidence" value="ECO:0007669"/>
    <property type="project" value="InterPro"/>
</dbReference>
<dbReference type="SMART" id="SM00862">
    <property type="entry name" value="Trans_reg_C"/>
    <property type="match status" value="1"/>
</dbReference>
<dbReference type="GO" id="GO:0003677">
    <property type="term" value="F:DNA binding"/>
    <property type="evidence" value="ECO:0007669"/>
    <property type="project" value="UniProtKB-UniRule"/>
</dbReference>
<dbReference type="InterPro" id="IPR016032">
    <property type="entry name" value="Sig_transdc_resp-reg_C-effctor"/>
</dbReference>
<dbReference type="Proteomes" id="UP001058687">
    <property type="component" value="Chromosome 1"/>
</dbReference>
<evidence type="ECO:0000313" key="4">
    <source>
        <dbReference type="EMBL" id="UTZ27550.1"/>
    </source>
</evidence>
<evidence type="ECO:0000313" key="5">
    <source>
        <dbReference type="Proteomes" id="UP001058687"/>
    </source>
</evidence>
<dbReference type="Pfam" id="PF00486">
    <property type="entry name" value="Trans_reg_C"/>
    <property type="match status" value="1"/>
</dbReference>
<proteinExistence type="predicted"/>
<reference evidence="4" key="1">
    <citation type="submission" date="2020-03" db="EMBL/GenBank/DDBJ databases">
        <title>Five strains of Vibrio campbellii isolated from Mariana Trench.</title>
        <authorList>
            <person name="Liang J."/>
            <person name="Zhang X.-H."/>
        </authorList>
    </citation>
    <scope>NUCLEOTIDE SEQUENCE</scope>
    <source>
        <strain evidence="4">LJC014</strain>
    </source>
</reference>